<evidence type="ECO:0008006" key="3">
    <source>
        <dbReference type="Google" id="ProtNLM"/>
    </source>
</evidence>
<comment type="caution">
    <text evidence="1">The sequence shown here is derived from an EMBL/GenBank/DDBJ whole genome shotgun (WGS) entry which is preliminary data.</text>
</comment>
<dbReference type="OrthoDB" id="4218945at2"/>
<dbReference type="RefSeq" id="WP_152772509.1">
    <property type="nucleotide sequence ID" value="NZ_VJZC01000114.1"/>
</dbReference>
<name>A0A5N8XHR2_9ACTN</name>
<gene>
    <name evidence="1" type="ORF">FNH08_18000</name>
</gene>
<protein>
    <recommendedName>
        <fullName evidence="3">Type II secretion system protein</fullName>
    </recommendedName>
</protein>
<proteinExistence type="predicted"/>
<dbReference type="AlphaFoldDB" id="A0A5N8XHR2"/>
<keyword evidence="2" id="KW-1185">Reference proteome</keyword>
<sequence>MAPIVAVLLAAAVLMYMGHRQEQANERNEREAVRRAATLARSYAGDMLNELRDRYPSEARTRDIAQRHDGRLVSSTRSGESLTTVVEFFAAYEEASMFGTSYSRTYRCYSVVLQEDAKGVPQARTTLLEKCDVA</sequence>
<evidence type="ECO:0000313" key="1">
    <source>
        <dbReference type="EMBL" id="MPY58992.1"/>
    </source>
</evidence>
<organism evidence="1 2">
    <name type="scientific">Streptomyces spongiae</name>
    <dbReference type="NCBI Taxonomy" id="565072"/>
    <lineage>
        <taxon>Bacteria</taxon>
        <taxon>Bacillati</taxon>
        <taxon>Actinomycetota</taxon>
        <taxon>Actinomycetes</taxon>
        <taxon>Kitasatosporales</taxon>
        <taxon>Streptomycetaceae</taxon>
        <taxon>Streptomyces</taxon>
    </lineage>
</organism>
<dbReference type="Proteomes" id="UP000400924">
    <property type="component" value="Unassembled WGS sequence"/>
</dbReference>
<reference evidence="1 2" key="1">
    <citation type="submission" date="2019-07" db="EMBL/GenBank/DDBJ databases">
        <title>New species of Amycolatopsis and Streptomyces.</title>
        <authorList>
            <person name="Duangmal K."/>
            <person name="Teo W.F.A."/>
            <person name="Lipun K."/>
        </authorList>
    </citation>
    <scope>NUCLEOTIDE SEQUENCE [LARGE SCALE GENOMIC DNA]</scope>
    <source>
        <strain evidence="1 2">NBRC 106415</strain>
    </source>
</reference>
<accession>A0A5N8XHR2</accession>
<evidence type="ECO:0000313" key="2">
    <source>
        <dbReference type="Proteomes" id="UP000400924"/>
    </source>
</evidence>
<dbReference type="EMBL" id="VJZC01000114">
    <property type="protein sequence ID" value="MPY58992.1"/>
    <property type="molecule type" value="Genomic_DNA"/>
</dbReference>